<keyword evidence="4" id="KW-0552">Olfaction</keyword>
<evidence type="ECO:0000313" key="9">
    <source>
        <dbReference type="Proteomes" id="UP001177744"/>
    </source>
</evidence>
<dbReference type="PANTHER" id="PTHR26454:SF15">
    <property type="entry name" value="OLFACTORY RECEPTOR 6C65"/>
    <property type="match status" value="1"/>
</dbReference>
<evidence type="ECO:0000313" key="8">
    <source>
        <dbReference type="EMBL" id="KAK1341070.1"/>
    </source>
</evidence>
<accession>A0AA40LPW6</accession>
<dbReference type="InterPro" id="IPR047132">
    <property type="entry name" value="Olfact_rcpt_6C-like"/>
</dbReference>
<dbReference type="GO" id="GO:0004984">
    <property type="term" value="F:olfactory receptor activity"/>
    <property type="evidence" value="ECO:0007669"/>
    <property type="project" value="TreeGrafter"/>
</dbReference>
<keyword evidence="2" id="KW-1003">Cell membrane</keyword>
<gene>
    <name evidence="8" type="ORF">QTO34_017471</name>
</gene>
<dbReference type="GO" id="GO:0004930">
    <property type="term" value="F:G protein-coupled receptor activity"/>
    <property type="evidence" value="ECO:0007669"/>
    <property type="project" value="UniProtKB-KW"/>
</dbReference>
<protein>
    <submittedName>
        <fullName evidence="8">Uncharacterized protein</fullName>
    </submittedName>
</protein>
<dbReference type="PANTHER" id="PTHR26454">
    <property type="entry name" value="OLFACTORY RECEPTOR"/>
    <property type="match status" value="1"/>
</dbReference>
<name>A0AA40LPW6_CNENI</name>
<comment type="subcellular location">
    <subcellularLocation>
        <location evidence="1">Cell membrane</location>
        <topology evidence="1">Multi-pass membrane protein</topology>
    </subcellularLocation>
</comment>
<dbReference type="Proteomes" id="UP001177744">
    <property type="component" value="Unassembled WGS sequence"/>
</dbReference>
<evidence type="ECO:0000256" key="6">
    <source>
        <dbReference type="ARBA" id="ARBA00023170"/>
    </source>
</evidence>
<sequence length="108" mass="11793">MWQFAKHYTTIMSNNVCNQLVINSWLAGFLITCPLGLQLGFCDLSIIDHFTCDSSPLRLMVHEAPPPDHLPTSGHHMAVPPDQVPTSGQSRAPPPDQVVTSGHQEAPP</sequence>
<feature type="compositionally biased region" description="Polar residues" evidence="7">
    <location>
        <begin position="98"/>
        <end position="108"/>
    </location>
</feature>
<feature type="region of interest" description="Disordered" evidence="7">
    <location>
        <begin position="63"/>
        <end position="108"/>
    </location>
</feature>
<evidence type="ECO:0000256" key="1">
    <source>
        <dbReference type="ARBA" id="ARBA00004651"/>
    </source>
</evidence>
<evidence type="ECO:0000256" key="4">
    <source>
        <dbReference type="ARBA" id="ARBA00022725"/>
    </source>
</evidence>
<dbReference type="SUPFAM" id="SSF81321">
    <property type="entry name" value="Family A G protein-coupled receptor-like"/>
    <property type="match status" value="1"/>
</dbReference>
<evidence type="ECO:0000256" key="2">
    <source>
        <dbReference type="ARBA" id="ARBA00022475"/>
    </source>
</evidence>
<comment type="caution">
    <text evidence="8">The sequence shown here is derived from an EMBL/GenBank/DDBJ whole genome shotgun (WGS) entry which is preliminary data.</text>
</comment>
<evidence type="ECO:0000256" key="5">
    <source>
        <dbReference type="ARBA" id="ARBA00023040"/>
    </source>
</evidence>
<evidence type="ECO:0000256" key="7">
    <source>
        <dbReference type="SAM" id="MobiDB-lite"/>
    </source>
</evidence>
<keyword evidence="2" id="KW-0472">Membrane</keyword>
<dbReference type="GO" id="GO:0005886">
    <property type="term" value="C:plasma membrane"/>
    <property type="evidence" value="ECO:0007669"/>
    <property type="project" value="UniProtKB-SubCell"/>
</dbReference>
<reference evidence="8" key="1">
    <citation type="submission" date="2023-06" db="EMBL/GenBank/DDBJ databases">
        <title>Reference genome for the Northern bat (Eptesicus nilssonii), a most northern bat species.</title>
        <authorList>
            <person name="Laine V.N."/>
            <person name="Pulliainen A.T."/>
            <person name="Lilley T.M."/>
        </authorList>
    </citation>
    <scope>NUCLEOTIDE SEQUENCE</scope>
    <source>
        <strain evidence="8">BLF_Eptnil</strain>
        <tissue evidence="8">Kidney</tissue>
    </source>
</reference>
<dbReference type="EMBL" id="JAULJE010000007">
    <property type="protein sequence ID" value="KAK1341070.1"/>
    <property type="molecule type" value="Genomic_DNA"/>
</dbReference>
<keyword evidence="9" id="KW-1185">Reference proteome</keyword>
<keyword evidence="5" id="KW-0807">Transducer</keyword>
<proteinExistence type="predicted"/>
<dbReference type="AlphaFoldDB" id="A0AA40LPW6"/>
<organism evidence="8 9">
    <name type="scientific">Cnephaeus nilssonii</name>
    <name type="common">Northern bat</name>
    <name type="synonym">Eptesicus nilssonii</name>
    <dbReference type="NCBI Taxonomy" id="3371016"/>
    <lineage>
        <taxon>Eukaryota</taxon>
        <taxon>Metazoa</taxon>
        <taxon>Chordata</taxon>
        <taxon>Craniata</taxon>
        <taxon>Vertebrata</taxon>
        <taxon>Euteleostomi</taxon>
        <taxon>Mammalia</taxon>
        <taxon>Eutheria</taxon>
        <taxon>Laurasiatheria</taxon>
        <taxon>Chiroptera</taxon>
        <taxon>Yangochiroptera</taxon>
        <taxon>Vespertilionidae</taxon>
        <taxon>Cnephaeus</taxon>
    </lineage>
</organism>
<keyword evidence="6" id="KW-0675">Receptor</keyword>
<keyword evidence="5" id="KW-0297">G-protein coupled receptor</keyword>
<evidence type="ECO:0000256" key="3">
    <source>
        <dbReference type="ARBA" id="ARBA00022606"/>
    </source>
</evidence>
<keyword evidence="3" id="KW-0716">Sensory transduction</keyword>